<gene>
    <name evidence="2" type="ORF">Tco_1090719</name>
</gene>
<reference evidence="2" key="2">
    <citation type="submission" date="2022-01" db="EMBL/GenBank/DDBJ databases">
        <authorList>
            <person name="Yamashiro T."/>
            <person name="Shiraishi A."/>
            <person name="Satake H."/>
            <person name="Nakayama K."/>
        </authorList>
    </citation>
    <scope>NUCLEOTIDE SEQUENCE</scope>
</reference>
<protein>
    <submittedName>
        <fullName evidence="2">Uncharacterized protein</fullName>
    </submittedName>
</protein>
<feature type="region of interest" description="Disordered" evidence="1">
    <location>
        <begin position="69"/>
        <end position="119"/>
    </location>
</feature>
<evidence type="ECO:0000313" key="3">
    <source>
        <dbReference type="Proteomes" id="UP001151760"/>
    </source>
</evidence>
<organism evidence="2 3">
    <name type="scientific">Tanacetum coccineum</name>
    <dbReference type="NCBI Taxonomy" id="301880"/>
    <lineage>
        <taxon>Eukaryota</taxon>
        <taxon>Viridiplantae</taxon>
        <taxon>Streptophyta</taxon>
        <taxon>Embryophyta</taxon>
        <taxon>Tracheophyta</taxon>
        <taxon>Spermatophyta</taxon>
        <taxon>Magnoliopsida</taxon>
        <taxon>eudicotyledons</taxon>
        <taxon>Gunneridae</taxon>
        <taxon>Pentapetalae</taxon>
        <taxon>asterids</taxon>
        <taxon>campanulids</taxon>
        <taxon>Asterales</taxon>
        <taxon>Asteraceae</taxon>
        <taxon>Asteroideae</taxon>
        <taxon>Anthemideae</taxon>
        <taxon>Anthemidinae</taxon>
        <taxon>Tanacetum</taxon>
    </lineage>
</organism>
<keyword evidence="3" id="KW-1185">Reference proteome</keyword>
<dbReference type="EMBL" id="BQNB010020366">
    <property type="protein sequence ID" value="GJT95201.1"/>
    <property type="molecule type" value="Genomic_DNA"/>
</dbReference>
<proteinExistence type="predicted"/>
<evidence type="ECO:0000256" key="1">
    <source>
        <dbReference type="SAM" id="MobiDB-lite"/>
    </source>
</evidence>
<reference evidence="2" key="1">
    <citation type="journal article" date="2022" name="Int. J. Mol. Sci.">
        <title>Draft Genome of Tanacetum Coccineum: Genomic Comparison of Closely Related Tanacetum-Family Plants.</title>
        <authorList>
            <person name="Yamashiro T."/>
            <person name="Shiraishi A."/>
            <person name="Nakayama K."/>
            <person name="Satake H."/>
        </authorList>
    </citation>
    <scope>NUCLEOTIDE SEQUENCE</scope>
</reference>
<accession>A0ABQ5I633</accession>
<dbReference type="Proteomes" id="UP001151760">
    <property type="component" value="Unassembled WGS sequence"/>
</dbReference>
<feature type="compositionally biased region" description="Polar residues" evidence="1">
    <location>
        <begin position="72"/>
        <end position="90"/>
    </location>
</feature>
<sequence>MLALRPLGTITDEQILVQVLEGKHHVHGVEGSSGLGLQPCLAYKTKTQQENFNRMVAFLSQSQGMPELLNMFPSSTSGNASSCVTPSMSRNPSSSGNPDDGNDDDGNGGDVNKELSVFQ</sequence>
<comment type="caution">
    <text evidence="2">The sequence shown here is derived from an EMBL/GenBank/DDBJ whole genome shotgun (WGS) entry which is preliminary data.</text>
</comment>
<name>A0ABQ5I633_9ASTR</name>
<evidence type="ECO:0000313" key="2">
    <source>
        <dbReference type="EMBL" id="GJT95201.1"/>
    </source>
</evidence>